<organism evidence="2">
    <name type="scientific">Prunus dulcis</name>
    <name type="common">Almond</name>
    <name type="synonym">Amygdalus dulcis</name>
    <dbReference type="NCBI Taxonomy" id="3755"/>
    <lineage>
        <taxon>Eukaryota</taxon>
        <taxon>Viridiplantae</taxon>
        <taxon>Streptophyta</taxon>
        <taxon>Embryophyta</taxon>
        <taxon>Tracheophyta</taxon>
        <taxon>Spermatophyta</taxon>
        <taxon>Magnoliopsida</taxon>
        <taxon>eudicotyledons</taxon>
        <taxon>Gunneridae</taxon>
        <taxon>Pentapetalae</taxon>
        <taxon>rosids</taxon>
        <taxon>fabids</taxon>
        <taxon>Rosales</taxon>
        <taxon>Rosaceae</taxon>
        <taxon>Amygdaloideae</taxon>
        <taxon>Amygdaleae</taxon>
        <taxon>Prunus</taxon>
    </lineage>
</organism>
<dbReference type="PANTHER" id="PTHR11439:SF487">
    <property type="entry name" value="RNA-DIRECTED DNA POLYMERASE"/>
    <property type="match status" value="1"/>
</dbReference>
<keyword evidence="2" id="KW-0808">Transferase</keyword>
<dbReference type="PANTHER" id="PTHR11439">
    <property type="entry name" value="GAG-POL-RELATED RETROTRANSPOSON"/>
    <property type="match status" value="1"/>
</dbReference>
<sequence>MLYYTLDILDDASLLGAQLVDFSMEQNLKLTNSDGEMLNDPSRFRRLVGRLINLTITRLEITYAVNILSQFTHQPKEPHLDAALRILRYLKGSPGQGLLFSLNSKLPLIGYYESNWANRPMTKRSTSGYCVFLGIHLSPKTKKQKTVSRSSAEAEYRSMATATCELTWLRYLLKDLQVTNLGPAKLFCDNQVALHIAANPVYRKRTKHIESDCHVVREKIQAGQIATSFVPSARFDKEESPNPPKRSAEARSVKDQSKQRMGGSDDLLLKCLGKKEQLVAMIEVHEGICRARQTGIKMRRVLRRHGYYSPTILKDCINYAKGCQDYQRHDQIQHVSVGPMNPIMKV</sequence>
<reference evidence="2" key="1">
    <citation type="journal article" date="2019" name="Science">
        <title>Mutation of a bHLH transcription factor allowed almond domestication.</title>
        <authorList>
            <person name="Sanchez-Perez R."/>
            <person name="Pavan S."/>
            <person name="Mazzeo R."/>
            <person name="Moldovan C."/>
            <person name="Aiese Cigliano R."/>
            <person name="Del Cueto J."/>
            <person name="Ricciardi F."/>
            <person name="Lotti C."/>
            <person name="Ricciardi L."/>
            <person name="Dicenta F."/>
            <person name="Lopez-Marques R.L."/>
            <person name="Lindberg Moller B."/>
        </authorList>
    </citation>
    <scope>NUCLEOTIDE SEQUENCE</scope>
</reference>
<dbReference type="InterPro" id="IPR043502">
    <property type="entry name" value="DNA/RNA_pol_sf"/>
</dbReference>
<gene>
    <name evidence="2" type="ORF">Prudu_284S000300</name>
</gene>
<evidence type="ECO:0000256" key="1">
    <source>
        <dbReference type="SAM" id="MobiDB-lite"/>
    </source>
</evidence>
<dbReference type="SUPFAM" id="SSF56672">
    <property type="entry name" value="DNA/RNA polymerases"/>
    <property type="match status" value="1"/>
</dbReference>
<feature type="compositionally biased region" description="Basic and acidic residues" evidence="1">
    <location>
        <begin position="234"/>
        <end position="258"/>
    </location>
</feature>
<dbReference type="AlphaFoldDB" id="A0A5H2XII9"/>
<dbReference type="GO" id="GO:0016301">
    <property type="term" value="F:kinase activity"/>
    <property type="evidence" value="ECO:0007669"/>
    <property type="project" value="UniProtKB-KW"/>
</dbReference>
<evidence type="ECO:0000313" key="2">
    <source>
        <dbReference type="EMBL" id="BBN68113.1"/>
    </source>
</evidence>
<name>A0A5H2XII9_PRUDU</name>
<feature type="region of interest" description="Disordered" evidence="1">
    <location>
        <begin position="232"/>
        <end position="261"/>
    </location>
</feature>
<dbReference type="EMBL" id="AP020621">
    <property type="protein sequence ID" value="BBN68113.1"/>
    <property type="molecule type" value="Genomic_DNA"/>
</dbReference>
<dbReference type="CDD" id="cd09272">
    <property type="entry name" value="RNase_HI_RT_Ty1"/>
    <property type="match status" value="1"/>
</dbReference>
<keyword evidence="2" id="KW-0418">Kinase</keyword>
<protein>
    <submittedName>
        <fullName evidence="2">Wall-associated kinase 2</fullName>
    </submittedName>
</protein>
<accession>A0A5H2XII9</accession>
<proteinExistence type="predicted"/>